<keyword evidence="1" id="KW-0472">Membrane</keyword>
<proteinExistence type="predicted"/>
<dbReference type="EMBL" id="LGCL01000019">
    <property type="protein sequence ID" value="KPL78344.1"/>
    <property type="molecule type" value="Genomic_DNA"/>
</dbReference>
<dbReference type="RefSeq" id="WP_075062418.1">
    <property type="nucleotide sequence ID" value="NZ_LGCL01000019.1"/>
</dbReference>
<protein>
    <submittedName>
        <fullName evidence="2">Uncharacterized protein</fullName>
    </submittedName>
</protein>
<evidence type="ECO:0000313" key="2">
    <source>
        <dbReference type="EMBL" id="KPL78344.1"/>
    </source>
</evidence>
<dbReference type="OrthoDB" id="5114860at2"/>
<feature type="transmembrane region" description="Helical" evidence="1">
    <location>
        <begin position="155"/>
        <end position="173"/>
    </location>
</feature>
<sequence length="176" mass="19111">MHLNIAQSEMQAVFKSGAVGQLVSGLIWLLSAAFSTWVSRQSGVLILFFGGMVIFPLTQLALKLTGHSRQITPGNPLSALARQIAFFVPLCLPLVIAAYTANPNWYYPAFLIIVGAHYLPFVFLYGTRLYTFLAASMVMGGVLIGWLLPNLFVPGGWLGAGLLLAFAALLWRIPAQ</sequence>
<accession>A0A0P6X5L4</accession>
<keyword evidence="1" id="KW-1133">Transmembrane helix</keyword>
<feature type="transmembrane region" description="Helical" evidence="1">
    <location>
        <begin position="132"/>
        <end position="149"/>
    </location>
</feature>
<keyword evidence="3" id="KW-1185">Reference proteome</keyword>
<feature type="transmembrane region" description="Helical" evidence="1">
    <location>
        <begin position="77"/>
        <end position="99"/>
    </location>
</feature>
<dbReference type="Pfam" id="PF22765">
    <property type="entry name" value="DUF7010"/>
    <property type="match status" value="1"/>
</dbReference>
<evidence type="ECO:0000313" key="3">
    <source>
        <dbReference type="Proteomes" id="UP000050417"/>
    </source>
</evidence>
<dbReference type="AlphaFoldDB" id="A0A0P6X5L4"/>
<dbReference type="PATRIC" id="fig|1134406.4.peg.3396"/>
<organism evidence="2 3">
    <name type="scientific">Ornatilinea apprima</name>
    <dbReference type="NCBI Taxonomy" id="1134406"/>
    <lineage>
        <taxon>Bacteria</taxon>
        <taxon>Bacillati</taxon>
        <taxon>Chloroflexota</taxon>
        <taxon>Anaerolineae</taxon>
        <taxon>Anaerolineales</taxon>
        <taxon>Anaerolineaceae</taxon>
        <taxon>Ornatilinea</taxon>
    </lineage>
</organism>
<dbReference type="InterPro" id="IPR053824">
    <property type="entry name" value="DUF7010"/>
</dbReference>
<feature type="transmembrane region" description="Helical" evidence="1">
    <location>
        <begin position="44"/>
        <end position="65"/>
    </location>
</feature>
<gene>
    <name evidence="2" type="ORF">ADN00_07810</name>
</gene>
<keyword evidence="1" id="KW-0812">Transmembrane</keyword>
<feature type="transmembrane region" description="Helical" evidence="1">
    <location>
        <begin position="12"/>
        <end position="38"/>
    </location>
</feature>
<comment type="caution">
    <text evidence="2">The sequence shown here is derived from an EMBL/GenBank/DDBJ whole genome shotgun (WGS) entry which is preliminary data.</text>
</comment>
<name>A0A0P6X5L4_9CHLR</name>
<reference evidence="2 3" key="1">
    <citation type="submission" date="2015-07" db="EMBL/GenBank/DDBJ databases">
        <title>Genome sequence of Ornatilinea apprima DSM 23815.</title>
        <authorList>
            <person name="Hemp J."/>
            <person name="Ward L.M."/>
            <person name="Pace L.A."/>
            <person name="Fischer W.W."/>
        </authorList>
    </citation>
    <scope>NUCLEOTIDE SEQUENCE [LARGE SCALE GENOMIC DNA]</scope>
    <source>
        <strain evidence="2 3">P3M-1</strain>
    </source>
</reference>
<feature type="transmembrane region" description="Helical" evidence="1">
    <location>
        <begin position="105"/>
        <end position="125"/>
    </location>
</feature>
<dbReference type="Proteomes" id="UP000050417">
    <property type="component" value="Unassembled WGS sequence"/>
</dbReference>
<evidence type="ECO:0000256" key="1">
    <source>
        <dbReference type="SAM" id="Phobius"/>
    </source>
</evidence>